<keyword evidence="3" id="KW-1185">Reference proteome</keyword>
<organism evidence="2 3">
    <name type="scientific">Aphanomyces stellatus</name>
    <dbReference type="NCBI Taxonomy" id="120398"/>
    <lineage>
        <taxon>Eukaryota</taxon>
        <taxon>Sar</taxon>
        <taxon>Stramenopiles</taxon>
        <taxon>Oomycota</taxon>
        <taxon>Saprolegniomycetes</taxon>
        <taxon>Saprolegniales</taxon>
        <taxon>Verrucalvaceae</taxon>
        <taxon>Aphanomyces</taxon>
    </lineage>
</organism>
<name>A0A485K2U1_9STRA</name>
<evidence type="ECO:0000313" key="3">
    <source>
        <dbReference type="Proteomes" id="UP000332933"/>
    </source>
</evidence>
<reference evidence="2 3" key="1">
    <citation type="submission" date="2019-03" db="EMBL/GenBank/DDBJ databases">
        <authorList>
            <person name="Gaulin E."/>
            <person name="Dumas B."/>
        </authorList>
    </citation>
    <scope>NUCLEOTIDE SEQUENCE [LARGE SCALE GENOMIC DNA]</scope>
    <source>
        <strain evidence="2">CBS 568.67</strain>
    </source>
</reference>
<dbReference type="EMBL" id="CAADRA010000027">
    <property type="protein sequence ID" value="VFT77743.1"/>
    <property type="molecule type" value="Genomic_DNA"/>
</dbReference>
<evidence type="ECO:0000313" key="2">
    <source>
        <dbReference type="EMBL" id="VFT77743.1"/>
    </source>
</evidence>
<reference evidence="1" key="2">
    <citation type="submission" date="2019-06" db="EMBL/GenBank/DDBJ databases">
        <title>Genomics analysis of Aphanomyces spp. identifies a new class of oomycete effector associated with host adaptation.</title>
        <authorList>
            <person name="Gaulin E."/>
        </authorList>
    </citation>
    <scope>NUCLEOTIDE SEQUENCE</scope>
    <source>
        <strain evidence="1">CBS 578.67</strain>
    </source>
</reference>
<evidence type="ECO:0000313" key="1">
    <source>
        <dbReference type="EMBL" id="KAF0720163.1"/>
    </source>
</evidence>
<sequence>MCVVRGGDLVRDFQVDQGAADLGHAADFVVDLRDDAVVAGCDFDDCFVTLDLDNVLEPGDFVAGFYEPLQHFNSVTPSPTYAKLKEICGIMAPCDAWNGRIMLDIRVAWRSSRRS</sequence>
<dbReference type="EMBL" id="VJMH01000027">
    <property type="protein sequence ID" value="KAF0720163.1"/>
    <property type="molecule type" value="Genomic_DNA"/>
</dbReference>
<dbReference type="Proteomes" id="UP000332933">
    <property type="component" value="Unassembled WGS sequence"/>
</dbReference>
<proteinExistence type="predicted"/>
<protein>
    <submittedName>
        <fullName evidence="2">Aste57867_518 protein</fullName>
    </submittedName>
</protein>
<accession>A0A485K2U1</accession>
<gene>
    <name evidence="2" type="primary">Aste57867_518</name>
    <name evidence="1" type="ORF">As57867_000517</name>
    <name evidence="2" type="ORF">ASTE57867_518</name>
</gene>
<dbReference type="AlphaFoldDB" id="A0A485K2U1"/>